<accession>A0ABY1KZM4</accession>
<reference evidence="1 2" key="1">
    <citation type="submission" date="2017-01" db="EMBL/GenBank/DDBJ databases">
        <authorList>
            <person name="Varghese N."/>
            <person name="Submissions S."/>
        </authorList>
    </citation>
    <scope>NUCLEOTIDE SEQUENCE [LARGE SCALE GENOMIC DNA]</scope>
    <source>
        <strain evidence="1 2">DSM 22782</strain>
    </source>
</reference>
<sequence length="88" mass="9853">MIYNMGANMKDVVVKMFPAKNGDCFLVSLGTKNKKHILIDCGYVETYRQFLKKELLKIAAAGEAIDLIVSNGDKIPNNNGFKFPNNNR</sequence>
<protein>
    <recommendedName>
        <fullName evidence="3">Metallo-beta-lactamase superfamily protein</fullName>
    </recommendedName>
</protein>
<gene>
    <name evidence="1" type="ORF">SAMN05421758_11532</name>
</gene>
<keyword evidence="2" id="KW-1185">Reference proteome</keyword>
<dbReference type="EMBL" id="FTOK01000015">
    <property type="protein sequence ID" value="SIS97977.1"/>
    <property type="molecule type" value="Genomic_DNA"/>
</dbReference>
<comment type="caution">
    <text evidence="1">The sequence shown here is derived from an EMBL/GenBank/DDBJ whole genome shotgun (WGS) entry which is preliminary data.</text>
</comment>
<evidence type="ECO:0000313" key="1">
    <source>
        <dbReference type="EMBL" id="SIS97977.1"/>
    </source>
</evidence>
<dbReference type="Proteomes" id="UP000199777">
    <property type="component" value="Unassembled WGS sequence"/>
</dbReference>
<evidence type="ECO:0000313" key="2">
    <source>
        <dbReference type="Proteomes" id="UP000199777"/>
    </source>
</evidence>
<organism evidence="1 2">
    <name type="scientific">Salimicrobium salexigens</name>
    <dbReference type="NCBI Taxonomy" id="908941"/>
    <lineage>
        <taxon>Bacteria</taxon>
        <taxon>Bacillati</taxon>
        <taxon>Bacillota</taxon>
        <taxon>Bacilli</taxon>
        <taxon>Bacillales</taxon>
        <taxon>Bacillaceae</taxon>
        <taxon>Salimicrobium</taxon>
    </lineage>
</organism>
<proteinExistence type="predicted"/>
<evidence type="ECO:0008006" key="3">
    <source>
        <dbReference type="Google" id="ProtNLM"/>
    </source>
</evidence>
<name>A0ABY1KZM4_9BACI</name>